<feature type="non-terminal residue" evidence="2">
    <location>
        <position position="1"/>
    </location>
</feature>
<feature type="non-terminal residue" evidence="2">
    <location>
        <position position="85"/>
    </location>
</feature>
<comment type="caution">
    <text evidence="2">The sequence shown here is derived from an EMBL/GenBank/DDBJ whole genome shotgun (WGS) entry which is preliminary data.</text>
</comment>
<accession>A0A699Z806</accession>
<evidence type="ECO:0000313" key="3">
    <source>
        <dbReference type="Proteomes" id="UP000485058"/>
    </source>
</evidence>
<evidence type="ECO:0000313" key="2">
    <source>
        <dbReference type="EMBL" id="GFH15268.1"/>
    </source>
</evidence>
<organism evidence="2 3">
    <name type="scientific">Haematococcus lacustris</name>
    <name type="common">Green alga</name>
    <name type="synonym">Haematococcus pluvialis</name>
    <dbReference type="NCBI Taxonomy" id="44745"/>
    <lineage>
        <taxon>Eukaryota</taxon>
        <taxon>Viridiplantae</taxon>
        <taxon>Chlorophyta</taxon>
        <taxon>core chlorophytes</taxon>
        <taxon>Chlorophyceae</taxon>
        <taxon>CS clade</taxon>
        <taxon>Chlamydomonadales</taxon>
        <taxon>Haematococcaceae</taxon>
        <taxon>Haematococcus</taxon>
    </lineage>
</organism>
<proteinExistence type="predicted"/>
<keyword evidence="3" id="KW-1185">Reference proteome</keyword>
<name>A0A699Z806_HAELA</name>
<dbReference type="AlphaFoldDB" id="A0A699Z806"/>
<dbReference type="Gene3D" id="1.10.101.10">
    <property type="entry name" value="PGBD-like superfamily/PGBD"/>
    <property type="match status" value="1"/>
</dbReference>
<reference evidence="2 3" key="1">
    <citation type="submission" date="2020-02" db="EMBL/GenBank/DDBJ databases">
        <title>Draft genome sequence of Haematococcus lacustris strain NIES-144.</title>
        <authorList>
            <person name="Morimoto D."/>
            <person name="Nakagawa S."/>
            <person name="Yoshida T."/>
            <person name="Sawayama S."/>
        </authorList>
    </citation>
    <scope>NUCLEOTIDE SEQUENCE [LARGE SCALE GENOMIC DNA]</scope>
    <source>
        <strain evidence="2 3">NIES-144</strain>
    </source>
</reference>
<dbReference type="InterPro" id="IPR002477">
    <property type="entry name" value="Peptidoglycan-bd-like"/>
</dbReference>
<sequence length="85" mass="9456">EQQLPCLVRGDCSIWWMERLHVALLARGFYSGDDDIQSATFGSGTQKALDKFQQQCGLPPTGFADPATWTALLSELPELRSDLQQ</sequence>
<protein>
    <recommendedName>
        <fullName evidence="1">Peptidoglycan binding-like domain-containing protein</fullName>
    </recommendedName>
</protein>
<gene>
    <name evidence="2" type="ORF">HaLaN_11465</name>
</gene>
<feature type="domain" description="Peptidoglycan binding-like" evidence="1">
    <location>
        <begin position="23"/>
        <end position="72"/>
    </location>
</feature>
<dbReference type="InterPro" id="IPR036365">
    <property type="entry name" value="PGBD-like_sf"/>
</dbReference>
<dbReference type="Pfam" id="PF01471">
    <property type="entry name" value="PG_binding_1"/>
    <property type="match status" value="1"/>
</dbReference>
<dbReference type="SUPFAM" id="SSF47090">
    <property type="entry name" value="PGBD-like"/>
    <property type="match status" value="1"/>
</dbReference>
<evidence type="ECO:0000259" key="1">
    <source>
        <dbReference type="Pfam" id="PF01471"/>
    </source>
</evidence>
<dbReference type="EMBL" id="BLLF01000827">
    <property type="protein sequence ID" value="GFH15268.1"/>
    <property type="molecule type" value="Genomic_DNA"/>
</dbReference>
<dbReference type="Proteomes" id="UP000485058">
    <property type="component" value="Unassembled WGS sequence"/>
</dbReference>
<dbReference type="InterPro" id="IPR036366">
    <property type="entry name" value="PGBDSf"/>
</dbReference>